<dbReference type="GO" id="GO:0016020">
    <property type="term" value="C:membrane"/>
    <property type="evidence" value="ECO:0007669"/>
    <property type="project" value="InterPro"/>
</dbReference>
<dbReference type="GO" id="GO:0016491">
    <property type="term" value="F:oxidoreductase activity"/>
    <property type="evidence" value="ECO:0000318"/>
    <property type="project" value="GO_Central"/>
</dbReference>
<dbReference type="InterPro" id="IPR006094">
    <property type="entry name" value="Oxid_FAD_bind_N"/>
</dbReference>
<sequence length="586" mass="64287">MKFVLLALLFSLNLHLVRSLVECDASGCELKNYLRGPWPDRRPCKITKAFFPTNEAELLDAVAYAVKSKQKIKVVSREAHTMTKFACPNSGSDTGGVVISTASFNSNSSVVVDKSSMTVSTPPGIMLGELIDLLAMQGVTLHQTIAWDGVSPAGMVSAGAHGSSLWGRGGGTYEYLVSMRIVVPASKNEGFAKVVTVAEGSDLDLFHAARISLGVLGAISHLTFSVQPMTKRSVTLSVADDASLEDDFLRLAREHEFGEVLWYSSQKKYVWRTDDRAPLSVPGNGALIRVPFLPVQAAAARSSRLSQEAAETIGNSTFFCSAAKNTVNTITSTGGGFVNDEQQQRFSGFPVVGYFHKFQARGGCQYTYSNSTNLALPESERLVCGWDFRAHGQFWFHVSVSISISDVGNFIRDVKQLRDLSPERLCLLDTSIALQIRYLKASQAYLGPKTDAAQIEFITFRDRRPGEPQTYEDVAEEIEQLLLFKYNGKPHFGKNRPHAFQDIGRKTKNLSKFLSARRKLDPQGWFSSDWSDAVLGIRGSPVTAKDGCALEGLCVCSEARHCAPDKGYFCKPGLVYHEARVCSNRS</sequence>
<dbReference type="HOGENOM" id="CLU_019762_2_0_1"/>
<reference evidence="9 10" key="1">
    <citation type="journal article" date="2011" name="Science">
        <title>The Selaginella genome identifies genetic changes associated with the evolution of vascular plants.</title>
        <authorList>
            <person name="Banks J.A."/>
            <person name="Nishiyama T."/>
            <person name="Hasebe M."/>
            <person name="Bowman J.L."/>
            <person name="Gribskov M."/>
            <person name="dePamphilis C."/>
            <person name="Albert V.A."/>
            <person name="Aono N."/>
            <person name="Aoyama T."/>
            <person name="Ambrose B.A."/>
            <person name="Ashton N.W."/>
            <person name="Axtell M.J."/>
            <person name="Barker E."/>
            <person name="Barker M.S."/>
            <person name="Bennetzen J.L."/>
            <person name="Bonawitz N.D."/>
            <person name="Chapple C."/>
            <person name="Cheng C."/>
            <person name="Correa L.G."/>
            <person name="Dacre M."/>
            <person name="DeBarry J."/>
            <person name="Dreyer I."/>
            <person name="Elias M."/>
            <person name="Engstrom E.M."/>
            <person name="Estelle M."/>
            <person name="Feng L."/>
            <person name="Finet C."/>
            <person name="Floyd S.K."/>
            <person name="Frommer W.B."/>
            <person name="Fujita T."/>
            <person name="Gramzow L."/>
            <person name="Gutensohn M."/>
            <person name="Harholt J."/>
            <person name="Hattori M."/>
            <person name="Heyl A."/>
            <person name="Hirai T."/>
            <person name="Hiwatashi Y."/>
            <person name="Ishikawa M."/>
            <person name="Iwata M."/>
            <person name="Karol K.G."/>
            <person name="Koehler B."/>
            <person name="Kolukisaoglu U."/>
            <person name="Kubo M."/>
            <person name="Kurata T."/>
            <person name="Lalonde S."/>
            <person name="Li K."/>
            <person name="Li Y."/>
            <person name="Litt A."/>
            <person name="Lyons E."/>
            <person name="Manning G."/>
            <person name="Maruyama T."/>
            <person name="Michael T.P."/>
            <person name="Mikami K."/>
            <person name="Miyazaki S."/>
            <person name="Morinaga S."/>
            <person name="Murata T."/>
            <person name="Mueller-Roeber B."/>
            <person name="Nelson D.R."/>
            <person name="Obara M."/>
            <person name="Oguri Y."/>
            <person name="Olmstead R.G."/>
            <person name="Onodera N."/>
            <person name="Petersen B.L."/>
            <person name="Pils B."/>
            <person name="Prigge M."/>
            <person name="Rensing S.A."/>
            <person name="Riano-Pachon D.M."/>
            <person name="Roberts A.W."/>
            <person name="Sato Y."/>
            <person name="Scheller H.V."/>
            <person name="Schulz B."/>
            <person name="Schulz C."/>
            <person name="Shakirov E.V."/>
            <person name="Shibagaki N."/>
            <person name="Shinohara N."/>
            <person name="Shippen D.E."/>
            <person name="Soerensen I."/>
            <person name="Sotooka R."/>
            <person name="Sugimoto N."/>
            <person name="Sugita M."/>
            <person name="Sumikawa N."/>
            <person name="Tanurdzic M."/>
            <person name="Theissen G."/>
            <person name="Ulvskov P."/>
            <person name="Wakazuki S."/>
            <person name="Weng J.K."/>
            <person name="Willats W.W."/>
            <person name="Wipf D."/>
            <person name="Wolf P.G."/>
            <person name="Yang L."/>
            <person name="Zimmer A.D."/>
            <person name="Zhu Q."/>
            <person name="Mitros T."/>
            <person name="Hellsten U."/>
            <person name="Loque D."/>
            <person name="Otillar R."/>
            <person name="Salamov A."/>
            <person name="Schmutz J."/>
            <person name="Shapiro H."/>
            <person name="Lindquist E."/>
            <person name="Lucas S."/>
            <person name="Rokhsar D."/>
            <person name="Grigoriev I.V."/>
        </authorList>
    </citation>
    <scope>NUCLEOTIDE SEQUENCE [LARGE SCALE GENOMIC DNA]</scope>
</reference>
<dbReference type="InterPro" id="IPR016166">
    <property type="entry name" value="FAD-bd_PCMH"/>
</dbReference>
<dbReference type="EC" id="1.1.3.8" evidence="3"/>
<feature type="signal peptide" evidence="7">
    <location>
        <begin position="1"/>
        <end position="19"/>
    </location>
</feature>
<dbReference type="PANTHER" id="PTHR13878">
    <property type="entry name" value="GULONOLACTONE OXIDASE"/>
    <property type="match status" value="1"/>
</dbReference>
<dbReference type="Pfam" id="PF01565">
    <property type="entry name" value="FAD_binding_4"/>
    <property type="match status" value="1"/>
</dbReference>
<dbReference type="Proteomes" id="UP000001514">
    <property type="component" value="Unassembled WGS sequence"/>
</dbReference>
<keyword evidence="4" id="KW-0060">Ascorbate biosynthesis</keyword>
<dbReference type="SUPFAM" id="SSF56176">
    <property type="entry name" value="FAD-binding/transporter-associated domain-like"/>
    <property type="match status" value="1"/>
</dbReference>
<accession>D8QRT7</accession>
<dbReference type="Pfam" id="PF04030">
    <property type="entry name" value="ALO"/>
    <property type="match status" value="1"/>
</dbReference>
<dbReference type="GO" id="GO:0003885">
    <property type="term" value="F:D-arabinono-1,4-lactone oxidase activity"/>
    <property type="evidence" value="ECO:0007669"/>
    <property type="project" value="InterPro"/>
</dbReference>
<dbReference type="eggNOG" id="KOG4730">
    <property type="taxonomic scope" value="Eukaryota"/>
</dbReference>
<dbReference type="InterPro" id="IPR007173">
    <property type="entry name" value="ALO_C"/>
</dbReference>
<dbReference type="Pfam" id="PF22906">
    <property type="entry name" value="GULLO2-like_3rd"/>
    <property type="match status" value="1"/>
</dbReference>
<evidence type="ECO:0000256" key="1">
    <source>
        <dbReference type="ARBA" id="ARBA00005147"/>
    </source>
</evidence>
<dbReference type="OMA" id="NDNNTEW"/>
<dbReference type="KEGG" id="smo:SELMODRAFT_76913"/>
<dbReference type="AlphaFoldDB" id="D8QRT7"/>
<dbReference type="InterPro" id="IPR016169">
    <property type="entry name" value="FAD-bd_PCMH_sub2"/>
</dbReference>
<dbReference type="STRING" id="88036.D8QRT7"/>
<evidence type="ECO:0000256" key="6">
    <source>
        <dbReference type="ARBA" id="ARBA00048083"/>
    </source>
</evidence>
<keyword evidence="10" id="KW-1185">Reference proteome</keyword>
<evidence type="ECO:0000256" key="3">
    <source>
        <dbReference type="ARBA" id="ARBA00013121"/>
    </source>
</evidence>
<dbReference type="InterPro" id="IPR050432">
    <property type="entry name" value="FAD-linked_Oxidoreductases_BP"/>
</dbReference>
<dbReference type="InterPro" id="IPR036318">
    <property type="entry name" value="FAD-bd_PCMH-like_sf"/>
</dbReference>
<evidence type="ECO:0000259" key="8">
    <source>
        <dbReference type="PROSITE" id="PS51387"/>
    </source>
</evidence>
<gene>
    <name evidence="9" type="ORF">SELMODRAFT_76913</name>
</gene>
<dbReference type="GO" id="GO:0050105">
    <property type="term" value="F:L-gulonolactone oxidase activity"/>
    <property type="evidence" value="ECO:0007669"/>
    <property type="project" value="UniProtKB-EC"/>
</dbReference>
<dbReference type="NCBIfam" id="TIGR01677">
    <property type="entry name" value="pln_FAD_oxido"/>
    <property type="match status" value="1"/>
</dbReference>
<evidence type="ECO:0000256" key="5">
    <source>
        <dbReference type="ARBA" id="ARBA00023002"/>
    </source>
</evidence>
<dbReference type="Gramene" id="EFJ37314">
    <property type="protein sequence ID" value="EFJ37314"/>
    <property type="gene ID" value="SELMODRAFT_76913"/>
</dbReference>
<organism evidence="10">
    <name type="scientific">Selaginella moellendorffii</name>
    <name type="common">Spikemoss</name>
    <dbReference type="NCBI Taxonomy" id="88036"/>
    <lineage>
        <taxon>Eukaryota</taxon>
        <taxon>Viridiplantae</taxon>
        <taxon>Streptophyta</taxon>
        <taxon>Embryophyta</taxon>
        <taxon>Tracheophyta</taxon>
        <taxon>Lycopodiopsida</taxon>
        <taxon>Selaginellales</taxon>
        <taxon>Selaginellaceae</taxon>
        <taxon>Selaginella</taxon>
    </lineage>
</organism>
<comment type="pathway">
    <text evidence="1">Cofactor biosynthesis; L-ascorbate biosynthesis.</text>
</comment>
<feature type="chain" id="PRO_5003121121" description="L-gulonolactone oxidase" evidence="7">
    <location>
        <begin position="20"/>
        <end position="586"/>
    </location>
</feature>
<evidence type="ECO:0000256" key="2">
    <source>
        <dbReference type="ARBA" id="ARBA00005466"/>
    </source>
</evidence>
<evidence type="ECO:0000313" key="9">
    <source>
        <dbReference type="EMBL" id="EFJ37314.1"/>
    </source>
</evidence>
<protein>
    <recommendedName>
        <fullName evidence="3">L-gulonolactone oxidase</fullName>
        <ecNumber evidence="3">1.1.3.8</ecNumber>
    </recommendedName>
</protein>
<keyword evidence="7" id="KW-0732">Signal</keyword>
<dbReference type="Gene3D" id="3.30.70.2520">
    <property type="match status" value="1"/>
</dbReference>
<comment type="catalytic activity">
    <reaction evidence="6">
        <text>L-gulono-1,4-lactone + O2 = L-ascorbate + H2O2 + H(+)</text>
        <dbReference type="Rhea" id="RHEA:32363"/>
        <dbReference type="ChEBI" id="CHEBI:15378"/>
        <dbReference type="ChEBI" id="CHEBI:15379"/>
        <dbReference type="ChEBI" id="CHEBI:16240"/>
        <dbReference type="ChEBI" id="CHEBI:17587"/>
        <dbReference type="ChEBI" id="CHEBI:38290"/>
        <dbReference type="EC" id="1.1.3.8"/>
    </reaction>
</comment>
<keyword evidence="5" id="KW-0560">Oxidoreductase</keyword>
<evidence type="ECO:0000256" key="4">
    <source>
        <dbReference type="ARBA" id="ARBA00022644"/>
    </source>
</evidence>
<dbReference type="GO" id="GO:0071949">
    <property type="term" value="F:FAD binding"/>
    <property type="evidence" value="ECO:0007669"/>
    <property type="project" value="InterPro"/>
</dbReference>
<comment type="similarity">
    <text evidence="2">Belongs to the oxygen-dependent FAD-linked oxidoreductase family.</text>
</comment>
<evidence type="ECO:0000256" key="7">
    <source>
        <dbReference type="SAM" id="SignalP"/>
    </source>
</evidence>
<dbReference type="InParanoid" id="D8QRT7"/>
<evidence type="ECO:0000313" key="10">
    <source>
        <dbReference type="Proteomes" id="UP000001514"/>
    </source>
</evidence>
<dbReference type="UniPathway" id="UPA00132"/>
<dbReference type="InterPro" id="IPR010030">
    <property type="entry name" value="GULO_Plant"/>
</dbReference>
<dbReference type="EMBL" id="GL377566">
    <property type="protein sequence ID" value="EFJ37314.1"/>
    <property type="molecule type" value="Genomic_DNA"/>
</dbReference>
<dbReference type="Gene3D" id="3.30.465.10">
    <property type="match status" value="1"/>
</dbReference>
<dbReference type="PANTHER" id="PTHR13878:SF67">
    <property type="entry name" value="L-GULONOLACTONE OXIDASE 5"/>
    <property type="match status" value="1"/>
</dbReference>
<dbReference type="InterPro" id="IPR055154">
    <property type="entry name" value="GULLO2-like_C"/>
</dbReference>
<dbReference type="GO" id="GO:0019853">
    <property type="term" value="P:L-ascorbic acid biosynthetic process"/>
    <property type="evidence" value="ECO:0007669"/>
    <property type="project" value="UniProtKB-UniPathway"/>
</dbReference>
<feature type="domain" description="FAD-binding PCMH-type" evidence="8">
    <location>
        <begin position="42"/>
        <end position="229"/>
    </location>
</feature>
<name>D8QRT7_SELML</name>
<proteinExistence type="inferred from homology"/>
<dbReference type="PROSITE" id="PS51387">
    <property type="entry name" value="FAD_PCMH"/>
    <property type="match status" value="1"/>
</dbReference>